<sequence>MIRRLSIALLALTAAACDGAEAPDPTRPDQFAARLAVEPAAGGTVQRVILPEQALVVIQRADLGDVRIYDGRGKPLSLALGGGADEERRSVTLGAMTLRGAEASLTAPGAAIRIEDNGTARVVTIGGAAQAEDALSASLIDTRAVSDPVVGIALDVTLDDRRATTVRLSSSADLKTWEPLAERVLFSPAPGAPSLGGSVLALPGVSLKDRYLRADWDAESGASLRGVTVTTARTAPLPRAVVASHGLKLADEHHARFDVPFAAPLAALRLVQTGPDGVLPVEVYARTNAEQPWTMLAAATLRQDSAGTVIDLMQGPWREYQIVADRRSAGFSAAPKVELLLDRVELVAAFNAAPPYTLAVGAKAAAPRYLDIGELIPEALRKAGPLPVARVDVSGQKPAPIAVAPEPDSPFDLRKLALWGVLLLGTAILAFAAIRLARGSKDTAGQ</sequence>
<protein>
    <submittedName>
        <fullName evidence="2">Membrane protein</fullName>
    </submittedName>
</protein>
<dbReference type="EMBL" id="BMZD01000004">
    <property type="protein sequence ID" value="GHA00227.1"/>
    <property type="molecule type" value="Genomic_DNA"/>
</dbReference>
<dbReference type="Pfam" id="PF13163">
    <property type="entry name" value="DUF3999"/>
    <property type="match status" value="1"/>
</dbReference>
<reference evidence="2" key="1">
    <citation type="journal article" date="2014" name="Int. J. Syst. Evol. Microbiol.">
        <title>Complete genome sequence of Corynebacterium casei LMG S-19264T (=DSM 44701T), isolated from a smear-ripened cheese.</title>
        <authorList>
            <consortium name="US DOE Joint Genome Institute (JGI-PGF)"/>
            <person name="Walter F."/>
            <person name="Albersmeier A."/>
            <person name="Kalinowski J."/>
            <person name="Ruckert C."/>
        </authorList>
    </citation>
    <scope>NUCLEOTIDE SEQUENCE</scope>
    <source>
        <strain evidence="2">KCTC 32422</strain>
    </source>
</reference>
<evidence type="ECO:0000256" key="1">
    <source>
        <dbReference type="SAM" id="Phobius"/>
    </source>
</evidence>
<evidence type="ECO:0000313" key="3">
    <source>
        <dbReference type="Proteomes" id="UP000634139"/>
    </source>
</evidence>
<dbReference type="InterPro" id="IPR025060">
    <property type="entry name" value="DUF3999"/>
</dbReference>
<reference evidence="2" key="2">
    <citation type="submission" date="2020-09" db="EMBL/GenBank/DDBJ databases">
        <authorList>
            <person name="Sun Q."/>
            <person name="Kim S."/>
        </authorList>
    </citation>
    <scope>NUCLEOTIDE SEQUENCE</scope>
    <source>
        <strain evidence="2">KCTC 32422</strain>
    </source>
</reference>
<proteinExistence type="predicted"/>
<keyword evidence="1" id="KW-1133">Transmembrane helix</keyword>
<accession>A0A918RHF9</accession>
<evidence type="ECO:0000313" key="2">
    <source>
        <dbReference type="EMBL" id="GHA00227.1"/>
    </source>
</evidence>
<dbReference type="Proteomes" id="UP000634139">
    <property type="component" value="Unassembled WGS sequence"/>
</dbReference>
<keyword evidence="1" id="KW-0472">Membrane</keyword>
<dbReference type="PROSITE" id="PS51257">
    <property type="entry name" value="PROKAR_LIPOPROTEIN"/>
    <property type="match status" value="1"/>
</dbReference>
<comment type="caution">
    <text evidence="2">The sequence shown here is derived from an EMBL/GenBank/DDBJ whole genome shotgun (WGS) entry which is preliminary data.</text>
</comment>
<dbReference type="AlphaFoldDB" id="A0A918RHF9"/>
<name>A0A918RHF9_9SPHN</name>
<dbReference type="RefSeq" id="WP_189541219.1">
    <property type="nucleotide sequence ID" value="NZ_BMZD01000004.1"/>
</dbReference>
<organism evidence="2 3">
    <name type="scientific">Novosphingobium arvoryzae</name>
    <dbReference type="NCBI Taxonomy" id="1256514"/>
    <lineage>
        <taxon>Bacteria</taxon>
        <taxon>Pseudomonadati</taxon>
        <taxon>Pseudomonadota</taxon>
        <taxon>Alphaproteobacteria</taxon>
        <taxon>Sphingomonadales</taxon>
        <taxon>Sphingomonadaceae</taxon>
        <taxon>Novosphingobium</taxon>
    </lineage>
</organism>
<feature type="transmembrane region" description="Helical" evidence="1">
    <location>
        <begin position="416"/>
        <end position="437"/>
    </location>
</feature>
<keyword evidence="1" id="KW-0812">Transmembrane</keyword>
<gene>
    <name evidence="2" type="ORF">GCM10011617_21000</name>
</gene>
<keyword evidence="3" id="KW-1185">Reference proteome</keyword>